<evidence type="ECO:0000313" key="1">
    <source>
        <dbReference type="EMBL" id="KAK9719676.1"/>
    </source>
</evidence>
<keyword evidence="2" id="KW-1185">Reference proteome</keyword>
<dbReference type="AlphaFoldDB" id="A0AAW1KJT2"/>
<sequence length="133" mass="15597">MAQLYMKRMNTLSESQMRTMAQLYMKRMNTLSESQINFRQQYRVPLETRMICDINPKEIETIISSMTYNKSEDIYGLSVVVLRGISEVISKPLAVLFNKWMTDGVFPDELKLARVVPIKKKGDTLELNNYRYD</sequence>
<protein>
    <submittedName>
        <fullName evidence="1">Uncharacterized protein</fullName>
    </submittedName>
</protein>
<proteinExistence type="predicted"/>
<accession>A0AAW1KJT2</accession>
<dbReference type="Proteomes" id="UP001458880">
    <property type="component" value="Unassembled WGS sequence"/>
</dbReference>
<gene>
    <name evidence="1" type="ORF">QE152_g22528</name>
</gene>
<name>A0AAW1KJT2_POPJA</name>
<dbReference type="PANTHER" id="PTHR33395:SF22">
    <property type="entry name" value="REVERSE TRANSCRIPTASE DOMAIN-CONTAINING PROTEIN"/>
    <property type="match status" value="1"/>
</dbReference>
<organism evidence="1 2">
    <name type="scientific">Popillia japonica</name>
    <name type="common">Japanese beetle</name>
    <dbReference type="NCBI Taxonomy" id="7064"/>
    <lineage>
        <taxon>Eukaryota</taxon>
        <taxon>Metazoa</taxon>
        <taxon>Ecdysozoa</taxon>
        <taxon>Arthropoda</taxon>
        <taxon>Hexapoda</taxon>
        <taxon>Insecta</taxon>
        <taxon>Pterygota</taxon>
        <taxon>Neoptera</taxon>
        <taxon>Endopterygota</taxon>
        <taxon>Coleoptera</taxon>
        <taxon>Polyphaga</taxon>
        <taxon>Scarabaeiformia</taxon>
        <taxon>Scarabaeidae</taxon>
        <taxon>Rutelinae</taxon>
        <taxon>Popillia</taxon>
    </lineage>
</organism>
<reference evidence="1 2" key="1">
    <citation type="journal article" date="2024" name="BMC Genomics">
        <title>De novo assembly and annotation of Popillia japonica's genome with initial clues to its potential as an invasive pest.</title>
        <authorList>
            <person name="Cucini C."/>
            <person name="Boschi S."/>
            <person name="Funari R."/>
            <person name="Cardaioli E."/>
            <person name="Iannotti N."/>
            <person name="Marturano G."/>
            <person name="Paoli F."/>
            <person name="Bruttini M."/>
            <person name="Carapelli A."/>
            <person name="Frati F."/>
            <person name="Nardi F."/>
        </authorList>
    </citation>
    <scope>NUCLEOTIDE SEQUENCE [LARGE SCALE GENOMIC DNA]</scope>
    <source>
        <strain evidence="1">DMR45628</strain>
    </source>
</reference>
<comment type="caution">
    <text evidence="1">The sequence shown here is derived from an EMBL/GenBank/DDBJ whole genome shotgun (WGS) entry which is preliminary data.</text>
</comment>
<dbReference type="PANTHER" id="PTHR33395">
    <property type="entry name" value="TRANSCRIPTASE, PUTATIVE-RELATED-RELATED"/>
    <property type="match status" value="1"/>
</dbReference>
<dbReference type="EMBL" id="JASPKY010000217">
    <property type="protein sequence ID" value="KAK9719676.1"/>
    <property type="molecule type" value="Genomic_DNA"/>
</dbReference>
<evidence type="ECO:0000313" key="2">
    <source>
        <dbReference type="Proteomes" id="UP001458880"/>
    </source>
</evidence>